<keyword evidence="2 5" id="KW-0812">Transmembrane</keyword>
<reference evidence="6 7" key="1">
    <citation type="journal article" date="2023" name="Int. J. Syst. Evol. Microbiol.">
        <title>Terrisporobacter hibernicus sp. nov., isolated from bovine faeces in Northern Ireland.</title>
        <authorList>
            <person name="Mitchell M."/>
            <person name="Nguyen S.V."/>
            <person name="Connor M."/>
            <person name="Fairley D.J."/>
            <person name="Donoghue O."/>
            <person name="Marshall H."/>
            <person name="Koolman L."/>
            <person name="McMullan G."/>
            <person name="Schaffer K.E."/>
            <person name="McGrath J.W."/>
            <person name="Fanning S."/>
        </authorList>
    </citation>
    <scope>NUCLEOTIDE SEQUENCE [LARGE SCALE GENOMIC DNA]</scope>
    <source>
        <strain evidence="6 7">MCA3</strain>
    </source>
</reference>
<protein>
    <recommendedName>
        <fullName evidence="5">Probable membrane transporter protein</fullName>
    </recommendedName>
</protein>
<organism evidence="6 7">
    <name type="scientific">Terrisporobacter hibernicus</name>
    <dbReference type="NCBI Taxonomy" id="2813371"/>
    <lineage>
        <taxon>Bacteria</taxon>
        <taxon>Bacillati</taxon>
        <taxon>Bacillota</taxon>
        <taxon>Clostridia</taxon>
        <taxon>Peptostreptococcales</taxon>
        <taxon>Peptostreptococcaceae</taxon>
        <taxon>Terrisporobacter</taxon>
    </lineage>
</organism>
<feature type="transmembrane region" description="Helical" evidence="5">
    <location>
        <begin position="200"/>
        <end position="222"/>
    </location>
</feature>
<comment type="similarity">
    <text evidence="5">Belongs to the 4-toluene sulfonate uptake permease (TSUP) (TC 2.A.102) family.</text>
</comment>
<proteinExistence type="inferred from homology"/>
<comment type="subcellular location">
    <subcellularLocation>
        <location evidence="5">Cell membrane</location>
        <topology evidence="5">Multi-pass membrane protein</topology>
    </subcellularLocation>
    <subcellularLocation>
        <location evidence="1">Membrane</location>
        <topology evidence="1">Multi-pass membrane protein</topology>
    </subcellularLocation>
</comment>
<accession>A0AAX2ZEE4</accession>
<gene>
    <name evidence="6" type="ORF">JW646_19350</name>
</gene>
<feature type="transmembrane region" description="Helical" evidence="5">
    <location>
        <begin position="266"/>
        <end position="287"/>
    </location>
</feature>
<feature type="transmembrane region" description="Helical" evidence="5">
    <location>
        <begin position="138"/>
        <end position="159"/>
    </location>
</feature>
<evidence type="ECO:0000256" key="2">
    <source>
        <dbReference type="ARBA" id="ARBA00022692"/>
    </source>
</evidence>
<evidence type="ECO:0000313" key="7">
    <source>
        <dbReference type="Proteomes" id="UP001198983"/>
    </source>
</evidence>
<evidence type="ECO:0000313" key="6">
    <source>
        <dbReference type="EMBL" id="UEL47743.1"/>
    </source>
</evidence>
<dbReference type="Proteomes" id="UP001198983">
    <property type="component" value="Chromosome"/>
</dbReference>
<evidence type="ECO:0000256" key="3">
    <source>
        <dbReference type="ARBA" id="ARBA00022989"/>
    </source>
</evidence>
<keyword evidence="4 5" id="KW-0472">Membrane</keyword>
<evidence type="ECO:0000256" key="5">
    <source>
        <dbReference type="RuleBase" id="RU363041"/>
    </source>
</evidence>
<feature type="transmembrane region" description="Helical" evidence="5">
    <location>
        <begin position="110"/>
        <end position="132"/>
    </location>
</feature>
<evidence type="ECO:0000256" key="1">
    <source>
        <dbReference type="ARBA" id="ARBA00004141"/>
    </source>
</evidence>
<feature type="transmembrane region" description="Helical" evidence="5">
    <location>
        <begin position="171"/>
        <end position="194"/>
    </location>
</feature>
<keyword evidence="7" id="KW-1185">Reference proteome</keyword>
<sequence>MNAIQIILCALVILTLYFLYIFGKDYLKAKREDRLEKEGKFGAFALVGLVVNFFDSLGVGSFALSTSTFKIGKMMNDKLIPGTLNVATTTSVVTEALIFMTIVKVDILTLVLMIASSMLGAYFGAGIVSKLPEKKIQLAMGTALVAVALLMLCGFLEVFPMEGKLIGLTGIKLAIGCGVCFVLGITNCVGIGMYAPIMALSFALGLSPLVAFPLMMGSTAFLQPICSVKFIKEGVYHRKASLAFSIFGVIGVLIAAYIVKSLPIDILKRVVFVVVLYTSATMFRSALKKNKSTQENKVQSNKIIESN</sequence>
<feature type="transmembrane region" description="Helical" evidence="5">
    <location>
        <begin position="43"/>
        <end position="64"/>
    </location>
</feature>
<name>A0AAX2ZEE4_9FIRM</name>
<dbReference type="InterPro" id="IPR002781">
    <property type="entry name" value="TM_pro_TauE-like"/>
</dbReference>
<feature type="transmembrane region" description="Helical" evidence="5">
    <location>
        <begin position="6"/>
        <end position="23"/>
    </location>
</feature>
<dbReference type="PANTHER" id="PTHR43483:SF3">
    <property type="entry name" value="MEMBRANE TRANSPORTER PROTEIN HI_0806-RELATED"/>
    <property type="match status" value="1"/>
</dbReference>
<keyword evidence="3 5" id="KW-1133">Transmembrane helix</keyword>
<dbReference type="EMBL" id="CP081135">
    <property type="protein sequence ID" value="UEL47743.1"/>
    <property type="molecule type" value="Genomic_DNA"/>
</dbReference>
<dbReference type="RefSeq" id="WP_228416066.1">
    <property type="nucleotide sequence ID" value="NZ_CP081135.1"/>
</dbReference>
<feature type="transmembrane region" description="Helical" evidence="5">
    <location>
        <begin position="242"/>
        <end position="260"/>
    </location>
</feature>
<keyword evidence="5" id="KW-1003">Cell membrane</keyword>
<dbReference type="KEGG" id="tem:JW646_19350"/>
<dbReference type="AlphaFoldDB" id="A0AAX2ZEE4"/>
<dbReference type="Pfam" id="PF01925">
    <property type="entry name" value="TauE"/>
    <property type="match status" value="2"/>
</dbReference>
<evidence type="ECO:0000256" key="4">
    <source>
        <dbReference type="ARBA" id="ARBA00023136"/>
    </source>
</evidence>
<dbReference type="PANTHER" id="PTHR43483">
    <property type="entry name" value="MEMBRANE TRANSPORTER PROTEIN HI_0806-RELATED"/>
    <property type="match status" value="1"/>
</dbReference>
<dbReference type="GO" id="GO:0005886">
    <property type="term" value="C:plasma membrane"/>
    <property type="evidence" value="ECO:0007669"/>
    <property type="project" value="UniProtKB-SubCell"/>
</dbReference>
<feature type="transmembrane region" description="Helical" evidence="5">
    <location>
        <begin position="84"/>
        <end position="103"/>
    </location>
</feature>